<evidence type="ECO:0000313" key="3">
    <source>
        <dbReference type="EMBL" id="MBR9971139.1"/>
    </source>
</evidence>
<dbReference type="PANTHER" id="PTHR23150">
    <property type="entry name" value="SULFATASE MODIFYING FACTOR 1, 2"/>
    <property type="match status" value="1"/>
</dbReference>
<feature type="signal peptide" evidence="1">
    <location>
        <begin position="1"/>
        <end position="33"/>
    </location>
</feature>
<protein>
    <submittedName>
        <fullName evidence="3">SUMF1/EgtB/PvdO family nonheme iron enzyme</fullName>
    </submittedName>
</protein>
<dbReference type="InterPro" id="IPR051043">
    <property type="entry name" value="Sulfatase_Mod_Factor_Kinase"/>
</dbReference>
<evidence type="ECO:0000259" key="2">
    <source>
        <dbReference type="Pfam" id="PF03781"/>
    </source>
</evidence>
<dbReference type="SUPFAM" id="SSF56436">
    <property type="entry name" value="C-type lectin-like"/>
    <property type="match status" value="1"/>
</dbReference>
<dbReference type="Proteomes" id="UP000680714">
    <property type="component" value="Unassembled WGS sequence"/>
</dbReference>
<accession>A0ABS5I9N2</accession>
<dbReference type="Pfam" id="PF03781">
    <property type="entry name" value="FGE-sulfatase"/>
    <property type="match status" value="1"/>
</dbReference>
<feature type="domain" description="Sulfatase-modifying factor enzyme-like" evidence="2">
    <location>
        <begin position="107"/>
        <end position="316"/>
    </location>
</feature>
<dbReference type="PANTHER" id="PTHR23150:SF19">
    <property type="entry name" value="FORMYLGLYCINE-GENERATING ENZYME"/>
    <property type="match status" value="1"/>
</dbReference>
<feature type="chain" id="PRO_5045599850" evidence="1">
    <location>
        <begin position="34"/>
        <end position="529"/>
    </location>
</feature>
<proteinExistence type="predicted"/>
<reference evidence="3 4" key="1">
    <citation type="submission" date="2021-04" db="EMBL/GenBank/DDBJ databases">
        <title>Magnetospirillum sulfuroxidans sp. nov., a facultative chemolithoautotrophic sulfur-oxidizing alphaproteobacterium isolated from freshwater sediment and proposals for Paramagetospirillum gen. nov., and Magnetospirillaceae fam. nov.</title>
        <authorList>
            <person name="Koziaeva V."/>
            <person name="Geelhoed J.S."/>
            <person name="Sorokin D.Y."/>
            <person name="Grouzdev D.S."/>
        </authorList>
    </citation>
    <scope>NUCLEOTIDE SEQUENCE [LARGE SCALE GENOMIC DNA]</scope>
    <source>
        <strain evidence="3 4">J10</strain>
    </source>
</reference>
<organism evidence="3 4">
    <name type="scientific">Magnetospirillum sulfuroxidans</name>
    <dbReference type="NCBI Taxonomy" id="611300"/>
    <lineage>
        <taxon>Bacteria</taxon>
        <taxon>Pseudomonadati</taxon>
        <taxon>Pseudomonadota</taxon>
        <taxon>Alphaproteobacteria</taxon>
        <taxon>Rhodospirillales</taxon>
        <taxon>Rhodospirillaceae</taxon>
        <taxon>Magnetospirillum</taxon>
    </lineage>
</organism>
<evidence type="ECO:0000256" key="1">
    <source>
        <dbReference type="SAM" id="SignalP"/>
    </source>
</evidence>
<dbReference type="EMBL" id="JAGTUF010000003">
    <property type="protein sequence ID" value="MBR9971139.1"/>
    <property type="molecule type" value="Genomic_DNA"/>
</dbReference>
<gene>
    <name evidence="3" type="ORF">KEC16_05365</name>
</gene>
<dbReference type="Gene3D" id="3.90.1580.10">
    <property type="entry name" value="paralog of FGE (formylglycine-generating enzyme)"/>
    <property type="match status" value="1"/>
</dbReference>
<dbReference type="RefSeq" id="WP_211546652.1">
    <property type="nucleotide sequence ID" value="NZ_JAGTUF010000003.1"/>
</dbReference>
<keyword evidence="1" id="KW-0732">Signal</keyword>
<dbReference type="InterPro" id="IPR016187">
    <property type="entry name" value="CTDL_fold"/>
</dbReference>
<name>A0ABS5I9N2_9PROT</name>
<evidence type="ECO:0000313" key="4">
    <source>
        <dbReference type="Proteomes" id="UP000680714"/>
    </source>
</evidence>
<keyword evidence="4" id="KW-1185">Reference proteome</keyword>
<sequence>MPHASIRRKACATFDRFGLAMVALLTLTSAAVAAETWDDKLFNPKPADGDVVLPLPCGGAMTFRKLSVPGDSLYSDYPVTIGTQDEAHGFAEGARTAYVAGSFSDGKTQRYLLMAKYEVSEAQYEAVMADGACPAKPGMAKRLPKAALSWIDAVNFSDRYSQWLRKNAAAKLPKEEGEIGYVRLPTEVEWEFAARGGIKMSPAEFNERLFPMPEGMARYVWYAGTQSANGKPQLTGLLQPNPLGLHDILGNVDEIVLEPFRLSRLDRLHGQVGAFVVRGGNYLTGEQDIRAAYRQEVPFYDGDAPRRAKTTGLRVVVAAPVLTSAERLRSAQAAWSKLGAVSAADNKPAAKAADDPLEELALLAKSAADPSTKTRLLNLQTTLRADIAARDEQRDRAAKASLRLGAFLGRKLADDSRAVDTLAKLYKSRVDSGSADDPRTKSFKEQLDREQAVMDGNLRYYADSLIRTAEDYGTEVLKRQKEILLVELQGMGLGELKPYVDRNFAHVTGYQKDKRVARNQWLADWNKIQ</sequence>
<comment type="caution">
    <text evidence="3">The sequence shown here is derived from an EMBL/GenBank/DDBJ whole genome shotgun (WGS) entry which is preliminary data.</text>
</comment>
<dbReference type="InterPro" id="IPR005532">
    <property type="entry name" value="SUMF_dom"/>
</dbReference>
<dbReference type="InterPro" id="IPR042095">
    <property type="entry name" value="SUMF_sf"/>
</dbReference>